<dbReference type="GO" id="GO:0000981">
    <property type="term" value="F:DNA-binding transcription factor activity, RNA polymerase II-specific"/>
    <property type="evidence" value="ECO:0007669"/>
    <property type="project" value="InterPro"/>
</dbReference>
<dbReference type="Gene3D" id="4.10.240.10">
    <property type="entry name" value="Zn(2)-C6 fungal-type DNA-binding domain"/>
    <property type="match status" value="1"/>
</dbReference>
<dbReference type="InterPro" id="IPR036864">
    <property type="entry name" value="Zn2-C6_fun-type_DNA-bd_sf"/>
</dbReference>
<protein>
    <submittedName>
        <fullName evidence="4">C6 transcription factor</fullName>
    </submittedName>
</protein>
<proteinExistence type="predicted"/>
<dbReference type="SMART" id="SM00066">
    <property type="entry name" value="GAL4"/>
    <property type="match status" value="1"/>
</dbReference>
<dbReference type="PANTHER" id="PTHR47785">
    <property type="entry name" value="ZN(II)2CYS6 TRANSCRIPTION FACTOR (EUROFUNG)-RELATED-RELATED"/>
    <property type="match status" value="1"/>
</dbReference>
<dbReference type="InterPro" id="IPR053181">
    <property type="entry name" value="EcdB-like_regulator"/>
</dbReference>
<evidence type="ECO:0000313" key="5">
    <source>
        <dbReference type="Proteomes" id="UP000546213"/>
    </source>
</evidence>
<evidence type="ECO:0000256" key="2">
    <source>
        <dbReference type="SAM" id="MobiDB-lite"/>
    </source>
</evidence>
<feature type="region of interest" description="Disordered" evidence="2">
    <location>
        <begin position="113"/>
        <end position="133"/>
    </location>
</feature>
<dbReference type="EMBL" id="JAAOAS010000081">
    <property type="protein sequence ID" value="KAF5596731.1"/>
    <property type="molecule type" value="Genomic_DNA"/>
</dbReference>
<dbReference type="InterPro" id="IPR001138">
    <property type="entry name" value="Zn2Cys6_DnaBD"/>
</dbReference>
<dbReference type="SUPFAM" id="SSF57701">
    <property type="entry name" value="Zn2/Cys6 DNA-binding domain"/>
    <property type="match status" value="1"/>
</dbReference>
<dbReference type="PROSITE" id="PS00463">
    <property type="entry name" value="ZN2_CY6_FUNGAL_1"/>
    <property type="match status" value="1"/>
</dbReference>
<dbReference type="CDD" id="cd12148">
    <property type="entry name" value="fungal_TF_MHR"/>
    <property type="match status" value="1"/>
</dbReference>
<dbReference type="CDD" id="cd00067">
    <property type="entry name" value="GAL4"/>
    <property type="match status" value="1"/>
</dbReference>
<dbReference type="AlphaFoldDB" id="A0A8H5URH5"/>
<organism evidence="4 5">
    <name type="scientific">Fusarium pseudocircinatum</name>
    <dbReference type="NCBI Taxonomy" id="56676"/>
    <lineage>
        <taxon>Eukaryota</taxon>
        <taxon>Fungi</taxon>
        <taxon>Dikarya</taxon>
        <taxon>Ascomycota</taxon>
        <taxon>Pezizomycotina</taxon>
        <taxon>Sordariomycetes</taxon>
        <taxon>Hypocreomycetidae</taxon>
        <taxon>Hypocreales</taxon>
        <taxon>Nectriaceae</taxon>
        <taxon>Fusarium</taxon>
        <taxon>Fusarium fujikuroi species complex</taxon>
    </lineage>
</organism>
<dbReference type="Proteomes" id="UP000546213">
    <property type="component" value="Unassembled WGS sequence"/>
</dbReference>
<keyword evidence="1" id="KW-0539">Nucleus</keyword>
<dbReference type="Pfam" id="PF00172">
    <property type="entry name" value="Zn_clus"/>
    <property type="match status" value="1"/>
</dbReference>
<dbReference type="PANTHER" id="PTHR47785:SF5">
    <property type="entry name" value="ZN(II)2CYS6 TRANSCRIPTION FACTOR (EUROFUNG)"/>
    <property type="match status" value="1"/>
</dbReference>
<dbReference type="PROSITE" id="PS50048">
    <property type="entry name" value="ZN2_CY6_FUNGAL_2"/>
    <property type="match status" value="1"/>
</dbReference>
<gene>
    <name evidence="4" type="ORF">FPCIR_3942</name>
</gene>
<accession>A0A8H5URH5</accession>
<name>A0A8H5URH5_9HYPO</name>
<evidence type="ECO:0000259" key="3">
    <source>
        <dbReference type="PROSITE" id="PS50048"/>
    </source>
</evidence>
<dbReference type="GO" id="GO:0008270">
    <property type="term" value="F:zinc ion binding"/>
    <property type="evidence" value="ECO:0007669"/>
    <property type="project" value="InterPro"/>
</dbReference>
<evidence type="ECO:0000313" key="4">
    <source>
        <dbReference type="EMBL" id="KAF5596731.1"/>
    </source>
</evidence>
<sequence length="619" mass="69129">MTIGPPRPYTHNQHNTTFPSPPSCRRLRSVLMADSSSSGVAQVPFPFPKSRGVTACQKCRARKTRCDNRRPTCGFCLKRRLVCVYPEGEDTGSVSGAEILQAIHHLTRIVENQHSPHPSPAQTADSLSSSVRPPNLDNWAVPQNVVMRPQGVESILSWKIFAADRPNSCLFAQSSPPSLGNYPVPDTSHPQLAWLETKYIEALHTKNPIIDLDELHHMMRHVAENGFDWSTSACLVALVCANAAITDSHTEMSSSLEVTPKKKAEIELSMQFWSVAVKRLGYASAQNTVQAVQCLCLAGIWYMHRLEPLEAWKHFNLAGAAWHTLSLTHGELSTHDECSNEFTLMQALCFTIWKSECELRLELPLPTPPVLDNAYLPLAFPQPPDFASRPDANDRERSWYYYLSEIAARHVINRLVQMNSEAPEAPSERQVHRMISQTEMMQSQISDWHSSLPPIFHFDAPQGYTADAITDPMVFILRHRYISLCELVSRPFVRLCVDQLADEMDASLHGIISSYASQCVRFCVLKLDQVAGHRHQGTWYGIRVATSAALILAAVDKAQRQAEEDETFQLVQSVTLPETWKDAVTRGTASVRQYLDEPNGGCSNLKELLEGVVLGSLLG</sequence>
<dbReference type="OrthoDB" id="4356994at2759"/>
<keyword evidence="5" id="KW-1185">Reference proteome</keyword>
<reference evidence="4 5" key="1">
    <citation type="submission" date="2020-05" db="EMBL/GenBank/DDBJ databases">
        <title>Identification and distribution of gene clusters putatively required for synthesis of sphingolipid metabolism inhibitors in phylogenetically diverse species of the filamentous fungus Fusarium.</title>
        <authorList>
            <person name="Kim H.-S."/>
            <person name="Busman M."/>
            <person name="Brown D.W."/>
            <person name="Divon H."/>
            <person name="Uhlig S."/>
            <person name="Proctor R.H."/>
        </authorList>
    </citation>
    <scope>NUCLEOTIDE SEQUENCE [LARGE SCALE GENOMIC DNA]</scope>
    <source>
        <strain evidence="4 5">NRRL 36939</strain>
    </source>
</reference>
<comment type="caution">
    <text evidence="4">The sequence shown here is derived from an EMBL/GenBank/DDBJ whole genome shotgun (WGS) entry which is preliminary data.</text>
</comment>
<feature type="compositionally biased region" description="Polar residues" evidence="2">
    <location>
        <begin position="113"/>
        <end position="132"/>
    </location>
</feature>
<evidence type="ECO:0000256" key="1">
    <source>
        <dbReference type="ARBA" id="ARBA00023242"/>
    </source>
</evidence>
<feature type="domain" description="Zn(2)-C6 fungal-type" evidence="3">
    <location>
        <begin position="55"/>
        <end position="85"/>
    </location>
</feature>